<dbReference type="GO" id="GO:0004519">
    <property type="term" value="F:endonuclease activity"/>
    <property type="evidence" value="ECO:0007669"/>
    <property type="project" value="UniProtKB-KW"/>
</dbReference>
<keyword evidence="2" id="KW-0540">Nuclease</keyword>
<dbReference type="GO" id="GO:0003676">
    <property type="term" value="F:nucleic acid binding"/>
    <property type="evidence" value="ECO:0007669"/>
    <property type="project" value="InterPro"/>
</dbReference>
<gene>
    <name evidence="2" type="ORF">EDC60_3371</name>
</gene>
<dbReference type="CDD" id="cd00085">
    <property type="entry name" value="HNHc"/>
    <property type="match status" value="1"/>
</dbReference>
<dbReference type="Gene3D" id="1.10.30.50">
    <property type="match status" value="1"/>
</dbReference>
<dbReference type="RefSeq" id="WP_123676810.1">
    <property type="nucleotide sequence ID" value="NZ_RJVL01000009.1"/>
</dbReference>
<dbReference type="Pfam" id="PF01844">
    <property type="entry name" value="HNH"/>
    <property type="match status" value="1"/>
</dbReference>
<keyword evidence="2" id="KW-0378">Hydrolase</keyword>
<dbReference type="Proteomes" id="UP000271868">
    <property type="component" value="Unassembled WGS sequence"/>
</dbReference>
<name>A0AAX1WQT7_9BURK</name>
<dbReference type="GO" id="GO:0008270">
    <property type="term" value="F:zinc ion binding"/>
    <property type="evidence" value="ECO:0007669"/>
    <property type="project" value="InterPro"/>
</dbReference>
<evidence type="ECO:0000259" key="1">
    <source>
        <dbReference type="Pfam" id="PF01844"/>
    </source>
</evidence>
<proteinExistence type="predicted"/>
<comment type="caution">
    <text evidence="2">The sequence shown here is derived from an EMBL/GenBank/DDBJ whole genome shotgun (WGS) entry which is preliminary data.</text>
</comment>
<feature type="domain" description="HNH" evidence="1">
    <location>
        <begin position="52"/>
        <end position="86"/>
    </location>
</feature>
<reference evidence="2 3" key="1">
    <citation type="submission" date="2018-11" db="EMBL/GenBank/DDBJ databases">
        <title>Genomic Encyclopedia of Type Strains, Phase IV (KMG-IV): sequencing the most valuable type-strain genomes for metagenomic binning, comparative biology and taxonomic classification.</title>
        <authorList>
            <person name="Goeker M."/>
        </authorList>
    </citation>
    <scope>NUCLEOTIDE SEQUENCE [LARGE SCALE GENOMIC DNA]</scope>
    <source>
        <strain evidence="2 3">DSM 15985</strain>
    </source>
</reference>
<organism evidence="2 3">
    <name type="scientific">Diaphorobacter nitroreducens</name>
    <dbReference type="NCBI Taxonomy" id="164759"/>
    <lineage>
        <taxon>Bacteria</taxon>
        <taxon>Pseudomonadati</taxon>
        <taxon>Pseudomonadota</taxon>
        <taxon>Betaproteobacteria</taxon>
        <taxon>Burkholderiales</taxon>
        <taxon>Comamonadaceae</taxon>
        <taxon>Diaphorobacter</taxon>
    </lineage>
</organism>
<dbReference type="InterPro" id="IPR002711">
    <property type="entry name" value="HNH"/>
</dbReference>
<keyword evidence="2" id="KW-0255">Endonuclease</keyword>
<dbReference type="EMBL" id="RJVL01000009">
    <property type="protein sequence ID" value="ROR39317.1"/>
    <property type="molecule type" value="Genomic_DNA"/>
</dbReference>
<sequence length="121" mass="13641">MAKSTLRRSRNSAYLRQSCRCFYCDLLLPPPGHELEFAAKLSIGGKIAKLLQCTAEHLHPKSAGGADVPQNIAAAHQWCNSRRHARPSPLSPDEFKEHVLRRVAQGRWWPPHVRSALINKQ</sequence>
<accession>A0AAX1WQT7</accession>
<protein>
    <submittedName>
        <fullName evidence="2">HNH endonuclease</fullName>
    </submittedName>
</protein>
<evidence type="ECO:0000313" key="3">
    <source>
        <dbReference type="Proteomes" id="UP000271868"/>
    </source>
</evidence>
<dbReference type="InterPro" id="IPR003615">
    <property type="entry name" value="HNH_nuc"/>
</dbReference>
<dbReference type="AlphaFoldDB" id="A0AAX1WQT7"/>
<evidence type="ECO:0000313" key="2">
    <source>
        <dbReference type="EMBL" id="ROR39317.1"/>
    </source>
</evidence>
<keyword evidence="3" id="KW-1185">Reference proteome</keyword>